<name>F9S6J1_9VIBR</name>
<comment type="caution">
    <text evidence="2">The sequence shown here is derived from an EMBL/GenBank/DDBJ whole genome shotgun (WGS) entry which is preliminary data.</text>
</comment>
<evidence type="ECO:0000313" key="3">
    <source>
        <dbReference type="Proteomes" id="UP000004605"/>
    </source>
</evidence>
<dbReference type="EMBL" id="AFWF01000268">
    <property type="protein sequence ID" value="EGU33026.1"/>
    <property type="molecule type" value="Genomic_DNA"/>
</dbReference>
<proteinExistence type="predicted"/>
<sequence>MICFFIFSVYTHMALLKFISDDDLFHEVRLLVKKTIIKRNKAEKDFNKNVVDPFCSLFEAPAFANHEAWRSAELMRQTQKTIQNHVGTFHQQILGHVVGWEDLGVGAVVDLKNIDRKIIAEVKNKYSTVTGGDLSNKYKSLENLVKPKHSGFKGFTAYFVQIIPRKPERYNEPFTPSDKETGDLCPANDL</sequence>
<feature type="non-terminal residue" evidence="2">
    <location>
        <position position="190"/>
    </location>
</feature>
<evidence type="ECO:0000313" key="2">
    <source>
        <dbReference type="EMBL" id="EGU33026.1"/>
    </source>
</evidence>
<organism evidence="2 3">
    <name type="scientific">Vibrio ichthyoenteri ATCC 700023</name>
    <dbReference type="NCBI Taxonomy" id="870968"/>
    <lineage>
        <taxon>Bacteria</taxon>
        <taxon>Pseudomonadati</taxon>
        <taxon>Pseudomonadota</taxon>
        <taxon>Gammaproteobacteria</taxon>
        <taxon>Vibrionales</taxon>
        <taxon>Vibrionaceae</taxon>
        <taxon>Vibrio</taxon>
    </lineage>
</organism>
<feature type="region of interest" description="Disordered" evidence="1">
    <location>
        <begin position="170"/>
        <end position="190"/>
    </location>
</feature>
<protein>
    <submittedName>
        <fullName evidence="2">Type II restriction enzyme (Eco47II, Sau96I)</fullName>
    </submittedName>
</protein>
<gene>
    <name evidence="2" type="ORF">VII00023_05092</name>
</gene>
<keyword evidence="3" id="KW-1185">Reference proteome</keyword>
<feature type="compositionally biased region" description="Basic and acidic residues" evidence="1">
    <location>
        <begin position="170"/>
        <end position="182"/>
    </location>
</feature>
<dbReference type="Pfam" id="PF09553">
    <property type="entry name" value="RE_Eco47II"/>
    <property type="match status" value="1"/>
</dbReference>
<reference evidence="2 3" key="1">
    <citation type="journal article" date="2012" name="Int. J. Syst. Evol. Microbiol.">
        <title>Vibrio caribbeanicus sp. nov., isolated from the marine sponge Scleritoderma cyanea.</title>
        <authorList>
            <person name="Hoffmann M."/>
            <person name="Monday S.R."/>
            <person name="Allard M.W."/>
            <person name="Strain E.A."/>
            <person name="Whittaker P."/>
            <person name="Naum M."/>
            <person name="McCarthy P.J."/>
            <person name="Lopez J.V."/>
            <person name="Fischer M."/>
            <person name="Brown E.W."/>
        </authorList>
    </citation>
    <scope>NUCLEOTIDE SEQUENCE [LARGE SCALE GENOMIC DNA]</scope>
    <source>
        <strain evidence="2 3">ATCC 700023</strain>
    </source>
</reference>
<dbReference type="Proteomes" id="UP000004605">
    <property type="component" value="Unassembled WGS sequence"/>
</dbReference>
<evidence type="ECO:0000256" key="1">
    <source>
        <dbReference type="SAM" id="MobiDB-lite"/>
    </source>
</evidence>
<dbReference type="AlphaFoldDB" id="F9S6J1"/>
<dbReference type="GO" id="GO:0009036">
    <property type="term" value="F:type II site-specific deoxyribonuclease activity"/>
    <property type="evidence" value="ECO:0007669"/>
    <property type="project" value="InterPro"/>
</dbReference>
<dbReference type="InterPro" id="IPR019057">
    <property type="entry name" value="Restrct_endonuc_II_Eco47II"/>
</dbReference>
<dbReference type="REBASE" id="43300">
    <property type="entry name" value="R2.Vic700023ORF5067P"/>
</dbReference>
<dbReference type="GO" id="GO:0003677">
    <property type="term" value="F:DNA binding"/>
    <property type="evidence" value="ECO:0007669"/>
    <property type="project" value="InterPro"/>
</dbReference>
<accession>F9S6J1</accession>
<dbReference type="GO" id="GO:0009307">
    <property type="term" value="P:DNA restriction-modification system"/>
    <property type="evidence" value="ECO:0007669"/>
    <property type="project" value="InterPro"/>
</dbReference>